<evidence type="ECO:0000259" key="2">
    <source>
        <dbReference type="Pfam" id="PF02481"/>
    </source>
</evidence>
<feature type="domain" description="Smf/DprA SLOG" evidence="2">
    <location>
        <begin position="110"/>
        <end position="317"/>
    </location>
</feature>
<evidence type="ECO:0000313" key="3">
    <source>
        <dbReference type="EMBL" id="KJY51523.1"/>
    </source>
</evidence>
<dbReference type="PANTHER" id="PTHR43022:SF1">
    <property type="entry name" value="PROTEIN SMF"/>
    <property type="match status" value="1"/>
</dbReference>
<dbReference type="Pfam" id="PF02481">
    <property type="entry name" value="DNA_processg_A"/>
    <property type="match status" value="1"/>
</dbReference>
<proteinExistence type="inferred from homology"/>
<dbReference type="GO" id="GO:0009294">
    <property type="term" value="P:DNA-mediated transformation"/>
    <property type="evidence" value="ECO:0007669"/>
    <property type="project" value="InterPro"/>
</dbReference>
<comment type="similarity">
    <text evidence="1">Belongs to the DprA/Smf family.</text>
</comment>
<sequence>MLEKSELLQENAALVALLRTIDKSRDTWSSIAEKVVRQGSAIQVFEHELDPQHHRLDDPDEYDEYDDRTQMMLLGEDDVPVTTQRRVQLLQAHEEAETLVRNWEKQGLDMVSVLDRRYPLSLREVVDMPPFLFSKGCFLSPNQQDLGVSVVGSRNAGQEALHFASDVATMLVSKGLTVIAGLALGVDAEAHHRALQEHGRTVAFIGTGIGKYYPAKNRHLQELIEHNGQVFSQFWPWQGPTKWTFPARNATMSGYGIATVIVEAHEYSGTRVQARQAQHHGRPIIMRDAVVDHTEWGKRLVDKPNVYVVSNVDEVANAIDSIQEVNSDLQDAINGIVAQASAYANSVGVG</sequence>
<evidence type="ECO:0000313" key="4">
    <source>
        <dbReference type="Proteomes" id="UP000033648"/>
    </source>
</evidence>
<dbReference type="SUPFAM" id="SSF102405">
    <property type="entry name" value="MCP/YpsA-like"/>
    <property type="match status" value="1"/>
</dbReference>
<dbReference type="AlphaFoldDB" id="A0A0F4KZW1"/>
<evidence type="ECO:0000256" key="1">
    <source>
        <dbReference type="ARBA" id="ARBA00006525"/>
    </source>
</evidence>
<dbReference type="OrthoDB" id="9785707at2"/>
<dbReference type="Proteomes" id="UP000033648">
    <property type="component" value="Unassembled WGS sequence"/>
</dbReference>
<reference evidence="3 4" key="1">
    <citation type="submission" date="2014-12" db="EMBL/GenBank/DDBJ databases">
        <title>Comparative genomics of the lactic acid bacteria isolated from the honey bee gut.</title>
        <authorList>
            <person name="Ellegaard K.M."/>
            <person name="Tamarit D."/>
            <person name="Javelind E."/>
            <person name="Olofsson T."/>
            <person name="Andersson S.G."/>
            <person name="Vasquez A."/>
        </authorList>
    </citation>
    <scope>NUCLEOTIDE SEQUENCE [LARGE SCALE GENOMIC DNA]</scope>
    <source>
        <strain evidence="3 4">Bin2</strain>
    </source>
</reference>
<dbReference type="PANTHER" id="PTHR43022">
    <property type="entry name" value="PROTEIN SMF"/>
    <property type="match status" value="1"/>
</dbReference>
<accession>A0A0F4KZW1</accession>
<gene>
    <name evidence="3" type="ORF">JF69_05820</name>
</gene>
<dbReference type="InterPro" id="IPR057666">
    <property type="entry name" value="DrpA_SLOG"/>
</dbReference>
<dbReference type="InterPro" id="IPR003488">
    <property type="entry name" value="DprA"/>
</dbReference>
<protein>
    <recommendedName>
        <fullName evidence="2">Smf/DprA SLOG domain-containing protein</fullName>
    </recommendedName>
</protein>
<organism evidence="3 4">
    <name type="scientific">Bifidobacterium asteroides</name>
    <dbReference type="NCBI Taxonomy" id="1684"/>
    <lineage>
        <taxon>Bacteria</taxon>
        <taxon>Bacillati</taxon>
        <taxon>Actinomycetota</taxon>
        <taxon>Actinomycetes</taxon>
        <taxon>Bifidobacteriales</taxon>
        <taxon>Bifidobacteriaceae</taxon>
        <taxon>Bifidobacterium</taxon>
    </lineage>
</organism>
<dbReference type="PATRIC" id="fig|1684.4.peg.628"/>
<name>A0A0F4KZW1_9BIFI</name>
<dbReference type="Gene3D" id="3.40.50.450">
    <property type="match status" value="1"/>
</dbReference>
<comment type="caution">
    <text evidence="3">The sequence shown here is derived from an EMBL/GenBank/DDBJ whole genome shotgun (WGS) entry which is preliminary data.</text>
</comment>
<dbReference type="EMBL" id="JWME01000007">
    <property type="protein sequence ID" value="KJY51523.1"/>
    <property type="molecule type" value="Genomic_DNA"/>
</dbReference>